<evidence type="ECO:0000313" key="2">
    <source>
        <dbReference type="EMBL" id="TNN64042.1"/>
    </source>
</evidence>
<evidence type="ECO:0000313" key="3">
    <source>
        <dbReference type="Proteomes" id="UP000314294"/>
    </source>
</evidence>
<dbReference type="AlphaFoldDB" id="A0A4Z2HGS4"/>
<gene>
    <name evidence="2" type="ORF">EYF80_025765</name>
</gene>
<dbReference type="Proteomes" id="UP000314294">
    <property type="component" value="Unassembled WGS sequence"/>
</dbReference>
<name>A0A4Z2HGS4_9TELE</name>
<sequence length="202" mass="22052">MPTLSQQPRPFALDDGGVPLHCTRSGTRPATVPCHKTENINMLSLQQGASHPGETTRPDTHADERPVDGVQVAEFGVLLDADGSAGDVPQVVQADVLQAGHLEDHQRIVVEEGTPTYDGEVWEERAQAVQAGHSEQQQVVGDHGQLGEAERAEDILMDVVVVLVADEEDLQWHYLLSAVAGRRQDDRPNTRPQNKVKRLLSV</sequence>
<organism evidence="2 3">
    <name type="scientific">Liparis tanakae</name>
    <name type="common">Tanaka's snailfish</name>
    <dbReference type="NCBI Taxonomy" id="230148"/>
    <lineage>
        <taxon>Eukaryota</taxon>
        <taxon>Metazoa</taxon>
        <taxon>Chordata</taxon>
        <taxon>Craniata</taxon>
        <taxon>Vertebrata</taxon>
        <taxon>Euteleostomi</taxon>
        <taxon>Actinopterygii</taxon>
        <taxon>Neopterygii</taxon>
        <taxon>Teleostei</taxon>
        <taxon>Neoteleostei</taxon>
        <taxon>Acanthomorphata</taxon>
        <taxon>Eupercaria</taxon>
        <taxon>Perciformes</taxon>
        <taxon>Cottioidei</taxon>
        <taxon>Cottales</taxon>
        <taxon>Liparidae</taxon>
        <taxon>Liparis</taxon>
    </lineage>
</organism>
<evidence type="ECO:0000256" key="1">
    <source>
        <dbReference type="SAM" id="MobiDB-lite"/>
    </source>
</evidence>
<dbReference type="EMBL" id="SRLO01000260">
    <property type="protein sequence ID" value="TNN64042.1"/>
    <property type="molecule type" value="Genomic_DNA"/>
</dbReference>
<accession>A0A4Z2HGS4</accession>
<dbReference type="OrthoDB" id="10655089at2759"/>
<protein>
    <submittedName>
        <fullName evidence="2">Uncharacterized protein</fullName>
    </submittedName>
</protein>
<comment type="caution">
    <text evidence="2">The sequence shown here is derived from an EMBL/GenBank/DDBJ whole genome shotgun (WGS) entry which is preliminary data.</text>
</comment>
<proteinExistence type="predicted"/>
<keyword evidence="3" id="KW-1185">Reference proteome</keyword>
<feature type="region of interest" description="Disordered" evidence="1">
    <location>
        <begin position="183"/>
        <end position="202"/>
    </location>
</feature>
<reference evidence="2 3" key="1">
    <citation type="submission" date="2019-03" db="EMBL/GenBank/DDBJ databases">
        <title>First draft genome of Liparis tanakae, snailfish: a comprehensive survey of snailfish specific genes.</title>
        <authorList>
            <person name="Kim W."/>
            <person name="Song I."/>
            <person name="Jeong J.-H."/>
            <person name="Kim D."/>
            <person name="Kim S."/>
            <person name="Ryu S."/>
            <person name="Song J.Y."/>
            <person name="Lee S.K."/>
        </authorList>
    </citation>
    <scope>NUCLEOTIDE SEQUENCE [LARGE SCALE GENOMIC DNA]</scope>
    <source>
        <tissue evidence="2">Muscle</tissue>
    </source>
</reference>